<accession>A0A386UTX0</accession>
<geneLocation type="plasmid" evidence="2">
    <name>pyee5</name>
</geneLocation>
<evidence type="ECO:0000313" key="2">
    <source>
        <dbReference type="Proteomes" id="UP000272010"/>
    </source>
</evidence>
<gene>
    <name evidence="1" type="ORF">PY32053_04625</name>
</gene>
<dbReference type="AlphaFoldDB" id="A0A386UTX0"/>
<keyword evidence="1" id="KW-0614">Plasmid</keyword>
<evidence type="ECO:0000313" key="1">
    <source>
        <dbReference type="EMBL" id="AYF04117.1"/>
    </source>
</evidence>
<sequence>MMCQRLNATPRKCLGYRTPIEAFRDELIRLEAP</sequence>
<dbReference type="EMBL" id="CP031083">
    <property type="protein sequence ID" value="AYF04117.1"/>
    <property type="molecule type" value="Genomic_DNA"/>
</dbReference>
<organism evidence="1 2">
    <name type="scientific">Paracoccus yeei</name>
    <dbReference type="NCBI Taxonomy" id="147645"/>
    <lineage>
        <taxon>Bacteria</taxon>
        <taxon>Pseudomonadati</taxon>
        <taxon>Pseudomonadota</taxon>
        <taxon>Alphaproteobacteria</taxon>
        <taxon>Rhodobacterales</taxon>
        <taxon>Paracoccaceae</taxon>
        <taxon>Paracoccus</taxon>
    </lineage>
</organism>
<proteinExistence type="predicted"/>
<dbReference type="Proteomes" id="UP000272010">
    <property type="component" value="Plasmid pYEE5"/>
</dbReference>
<name>A0A386UTX0_9RHOB</name>
<reference evidence="2" key="1">
    <citation type="submission" date="2018-07" db="EMBL/GenBank/DDBJ databases">
        <title>Genome Structure of the Opportunistic Pathogen Paracoccus yeei (Alphaproteobacteria) and Identification of Putative Virulence Factors.</title>
        <authorList>
            <person name="Lasek R."/>
            <person name="Szuplewska M."/>
            <person name="Mitura M."/>
            <person name="Decewicz P."/>
            <person name="Chmielowska C."/>
            <person name="Pawlot A."/>
            <person name="Sentkowska D."/>
            <person name="Czarnecki J."/>
            <person name="Bartosik D."/>
        </authorList>
    </citation>
    <scope>NUCLEOTIDE SEQUENCE [LARGE SCALE GENOMIC DNA]</scope>
    <source>
        <strain evidence="2">CCUG 32053</strain>
        <plasmid evidence="2">pyee5</plasmid>
    </source>
</reference>
<protein>
    <submittedName>
        <fullName evidence="1">IS30 family transposase</fullName>
    </submittedName>
</protein>